<dbReference type="EMBL" id="CP019646">
    <property type="protein sequence ID" value="AQQ71705.1"/>
    <property type="molecule type" value="Genomic_DNA"/>
</dbReference>
<accession>A0A1Q2MG78</accession>
<keyword evidence="1" id="KW-0966">Cell projection</keyword>
<dbReference type="InterPro" id="IPR005358">
    <property type="entry name" value="Puta_zinc/iron-chelating_dom"/>
</dbReference>
<reference evidence="2" key="1">
    <citation type="submission" date="2017-02" db="EMBL/GenBank/DDBJ databases">
        <title>Comparative genomics and description of representatives of a novel lineage of planctomycetes thriving in anoxic sediments.</title>
        <authorList>
            <person name="Spring S."/>
            <person name="Bunk B."/>
            <person name="Sproer C."/>
        </authorList>
    </citation>
    <scope>NUCLEOTIDE SEQUENCE [LARGE SCALE GENOMIC DNA]</scope>
    <source>
        <strain evidence="2">SM-Chi-D1</strain>
    </source>
</reference>
<dbReference type="PANTHER" id="PTHR35866">
    <property type="entry name" value="PUTATIVE-RELATED"/>
    <property type="match status" value="1"/>
</dbReference>
<dbReference type="RefSeq" id="WP_146683856.1">
    <property type="nucleotide sequence ID" value="NZ_CP019646.1"/>
</dbReference>
<proteinExistence type="predicted"/>
<keyword evidence="1" id="KW-0489">Methyltransferase</keyword>
<evidence type="ECO:0000313" key="2">
    <source>
        <dbReference type="Proteomes" id="UP000188181"/>
    </source>
</evidence>
<dbReference type="PANTHER" id="PTHR35866:SF1">
    <property type="entry name" value="YKGJ FAMILY CYSTEINE CLUSTER PROTEIN"/>
    <property type="match status" value="1"/>
</dbReference>
<dbReference type="AlphaFoldDB" id="A0A1Q2MG78"/>
<protein>
    <submittedName>
        <fullName evidence="1">Flagellin N-methylase</fullName>
    </submittedName>
</protein>
<dbReference type="Pfam" id="PF03692">
    <property type="entry name" value="CxxCxxCC"/>
    <property type="match status" value="1"/>
</dbReference>
<keyword evidence="1" id="KW-0282">Flagellum</keyword>
<keyword evidence="1" id="KW-0808">Transferase</keyword>
<dbReference type="OrthoDB" id="9810361at2"/>
<dbReference type="GO" id="GO:0032259">
    <property type="term" value="P:methylation"/>
    <property type="evidence" value="ECO:0007669"/>
    <property type="project" value="UniProtKB-KW"/>
</dbReference>
<dbReference type="STRING" id="1851148.SMSP2_02082"/>
<organism evidence="1 2">
    <name type="scientific">Limihaloglobus sulfuriphilus</name>
    <dbReference type="NCBI Taxonomy" id="1851148"/>
    <lineage>
        <taxon>Bacteria</taxon>
        <taxon>Pseudomonadati</taxon>
        <taxon>Planctomycetota</taxon>
        <taxon>Phycisphaerae</taxon>
        <taxon>Sedimentisphaerales</taxon>
        <taxon>Sedimentisphaeraceae</taxon>
        <taxon>Limihaloglobus</taxon>
    </lineage>
</organism>
<keyword evidence="1" id="KW-0969">Cilium</keyword>
<gene>
    <name evidence="1" type="ORF">SMSP2_02082</name>
</gene>
<dbReference type="KEGG" id="pbas:SMSP2_02082"/>
<keyword evidence="2" id="KW-1185">Reference proteome</keyword>
<evidence type="ECO:0000313" key="1">
    <source>
        <dbReference type="EMBL" id="AQQ71705.1"/>
    </source>
</evidence>
<dbReference type="GO" id="GO:0008168">
    <property type="term" value="F:methyltransferase activity"/>
    <property type="evidence" value="ECO:0007669"/>
    <property type="project" value="UniProtKB-KW"/>
</dbReference>
<sequence length="149" mass="17464">MFFKNDNETPWYAAGLHFECLACGNCCSGPEEGYIWLVEEESKMIAEKLSMSVQEFKSTYTKRITGKNRSIVEDPATNDCVFLADIGKIRGCRIYDCRPNQCRTWPFWDINLISPDAWNIAAQRCPGINRGRLYTYEEIEKRRTQQKWW</sequence>
<name>A0A1Q2MG78_9BACT</name>
<dbReference type="Proteomes" id="UP000188181">
    <property type="component" value="Chromosome"/>
</dbReference>